<dbReference type="InterPro" id="IPR005467">
    <property type="entry name" value="His_kinase_dom"/>
</dbReference>
<accession>A0YCB0</accession>
<keyword evidence="7" id="KW-0732">Signal</keyword>
<dbReference type="InterPro" id="IPR003661">
    <property type="entry name" value="HisK_dim/P_dom"/>
</dbReference>
<dbReference type="GO" id="GO:0000155">
    <property type="term" value="F:phosphorelay sensor kinase activity"/>
    <property type="evidence" value="ECO:0007669"/>
    <property type="project" value="InterPro"/>
</dbReference>
<dbReference type="InterPro" id="IPR036890">
    <property type="entry name" value="HATPase_C_sf"/>
</dbReference>
<keyword evidence="4" id="KW-0902">Two-component regulatory system</keyword>
<dbReference type="eggNOG" id="COG0642">
    <property type="taxonomic scope" value="Bacteria"/>
</dbReference>
<feature type="transmembrane region" description="Helical" evidence="6">
    <location>
        <begin position="179"/>
        <end position="198"/>
    </location>
</feature>
<keyword evidence="6" id="KW-1133">Transmembrane helix</keyword>
<dbReference type="InterPro" id="IPR011006">
    <property type="entry name" value="CheY-like_superfamily"/>
</dbReference>
<feature type="domain" description="Histidine kinase" evidence="8">
    <location>
        <begin position="430"/>
        <end position="652"/>
    </location>
</feature>
<dbReference type="PRINTS" id="PR00344">
    <property type="entry name" value="BCTRLSENSOR"/>
</dbReference>
<dbReference type="SUPFAM" id="SSF55874">
    <property type="entry name" value="ATPase domain of HSP90 chaperone/DNA topoisomerase II/histidine kinase"/>
    <property type="match status" value="1"/>
</dbReference>
<keyword evidence="3 5" id="KW-0597">Phosphoprotein</keyword>
<dbReference type="PANTHER" id="PTHR45339">
    <property type="entry name" value="HYBRID SIGNAL TRANSDUCTION HISTIDINE KINASE J"/>
    <property type="match status" value="1"/>
</dbReference>
<feature type="transmembrane region" description="Helical" evidence="6">
    <location>
        <begin position="325"/>
        <end position="346"/>
    </location>
</feature>
<evidence type="ECO:0000256" key="6">
    <source>
        <dbReference type="SAM" id="Phobius"/>
    </source>
</evidence>
<dbReference type="CDD" id="cd00082">
    <property type="entry name" value="HisKA"/>
    <property type="match status" value="1"/>
</dbReference>
<dbReference type="InterPro" id="IPR036097">
    <property type="entry name" value="HisK_dim/P_sf"/>
</dbReference>
<dbReference type="CDD" id="cd17546">
    <property type="entry name" value="REC_hyHK_CKI1_RcsC-like"/>
    <property type="match status" value="1"/>
</dbReference>
<dbReference type="EMBL" id="AAVT01000003">
    <property type="protein sequence ID" value="EAW31429.1"/>
    <property type="molecule type" value="Genomic_DNA"/>
</dbReference>
<organism evidence="10 11">
    <name type="scientific">marine gamma proteobacterium HTCC2143</name>
    <dbReference type="NCBI Taxonomy" id="247633"/>
    <lineage>
        <taxon>Bacteria</taxon>
        <taxon>Pseudomonadati</taxon>
        <taxon>Pseudomonadota</taxon>
        <taxon>Gammaproteobacteria</taxon>
        <taxon>Cellvibrionales</taxon>
        <taxon>Spongiibacteraceae</taxon>
        <taxon>BD1-7 clade</taxon>
    </lineage>
</organism>
<evidence type="ECO:0000256" key="3">
    <source>
        <dbReference type="ARBA" id="ARBA00022553"/>
    </source>
</evidence>
<dbReference type="STRING" id="247633.GP2143_07764"/>
<evidence type="ECO:0000256" key="7">
    <source>
        <dbReference type="SAM" id="SignalP"/>
    </source>
</evidence>
<feature type="transmembrane region" description="Helical" evidence="6">
    <location>
        <begin position="352"/>
        <end position="375"/>
    </location>
</feature>
<evidence type="ECO:0000313" key="10">
    <source>
        <dbReference type="EMBL" id="EAW31429.1"/>
    </source>
</evidence>
<comment type="catalytic activity">
    <reaction evidence="1">
        <text>ATP + protein L-histidine = ADP + protein N-phospho-L-histidine.</text>
        <dbReference type="EC" id="2.7.13.3"/>
    </reaction>
</comment>
<name>A0YCB0_9GAMM</name>
<dbReference type="InterPro" id="IPR004358">
    <property type="entry name" value="Sig_transdc_His_kin-like_C"/>
</dbReference>
<dbReference type="Pfam" id="PF02518">
    <property type="entry name" value="HATPase_c"/>
    <property type="match status" value="1"/>
</dbReference>
<evidence type="ECO:0000256" key="4">
    <source>
        <dbReference type="ARBA" id="ARBA00023012"/>
    </source>
</evidence>
<dbReference type="Pfam" id="PF00512">
    <property type="entry name" value="HisKA"/>
    <property type="match status" value="1"/>
</dbReference>
<dbReference type="PANTHER" id="PTHR45339:SF1">
    <property type="entry name" value="HYBRID SIGNAL TRANSDUCTION HISTIDINE KINASE J"/>
    <property type="match status" value="1"/>
</dbReference>
<dbReference type="SUPFAM" id="SSF52172">
    <property type="entry name" value="CheY-like"/>
    <property type="match status" value="1"/>
</dbReference>
<dbReference type="Pfam" id="PF07696">
    <property type="entry name" value="7TMR-DISMED2"/>
    <property type="match status" value="1"/>
</dbReference>
<dbReference type="Gene3D" id="1.10.287.130">
    <property type="match status" value="1"/>
</dbReference>
<dbReference type="SMART" id="SM00387">
    <property type="entry name" value="HATPase_c"/>
    <property type="match status" value="1"/>
</dbReference>
<evidence type="ECO:0000259" key="9">
    <source>
        <dbReference type="PROSITE" id="PS50110"/>
    </source>
</evidence>
<dbReference type="EC" id="2.7.13.3" evidence="2"/>
<dbReference type="AlphaFoldDB" id="A0YCB0"/>
<dbReference type="PROSITE" id="PS50110">
    <property type="entry name" value="RESPONSE_REGULATORY"/>
    <property type="match status" value="1"/>
</dbReference>
<comment type="caution">
    <text evidence="10">The sequence shown here is derived from an EMBL/GenBank/DDBJ whole genome shotgun (WGS) entry which is preliminary data.</text>
</comment>
<feature type="domain" description="Response regulatory" evidence="9">
    <location>
        <begin position="669"/>
        <end position="783"/>
    </location>
</feature>
<dbReference type="Gene3D" id="3.30.565.10">
    <property type="entry name" value="Histidine kinase-like ATPase, C-terminal domain"/>
    <property type="match status" value="1"/>
</dbReference>
<dbReference type="InterPro" id="IPR001789">
    <property type="entry name" value="Sig_transdc_resp-reg_receiver"/>
</dbReference>
<evidence type="ECO:0000313" key="11">
    <source>
        <dbReference type="Proteomes" id="UP000004931"/>
    </source>
</evidence>
<proteinExistence type="predicted"/>
<keyword evidence="11" id="KW-1185">Reference proteome</keyword>
<dbReference type="InterPro" id="IPR011622">
    <property type="entry name" value="7TMR_DISM_rcpt_extracell_dom2"/>
</dbReference>
<dbReference type="PROSITE" id="PS50109">
    <property type="entry name" value="HIS_KIN"/>
    <property type="match status" value="1"/>
</dbReference>
<dbReference type="Gene3D" id="3.40.50.2300">
    <property type="match status" value="1"/>
</dbReference>
<keyword evidence="6" id="KW-0812">Transmembrane</keyword>
<dbReference type="SUPFAM" id="SSF47384">
    <property type="entry name" value="Homodimeric domain of signal transducing histidine kinase"/>
    <property type="match status" value="1"/>
</dbReference>
<dbReference type="InterPro" id="IPR011623">
    <property type="entry name" value="7TMR_DISM_rcpt_extracell_dom1"/>
</dbReference>
<evidence type="ECO:0000259" key="8">
    <source>
        <dbReference type="PROSITE" id="PS50109"/>
    </source>
</evidence>
<dbReference type="Pfam" id="PF07695">
    <property type="entry name" value="7TMR-DISM_7TM"/>
    <property type="match status" value="1"/>
</dbReference>
<evidence type="ECO:0000256" key="2">
    <source>
        <dbReference type="ARBA" id="ARBA00012438"/>
    </source>
</evidence>
<dbReference type="InterPro" id="IPR003594">
    <property type="entry name" value="HATPase_dom"/>
</dbReference>
<feature type="transmembrane region" description="Helical" evidence="6">
    <location>
        <begin position="271"/>
        <end position="290"/>
    </location>
</feature>
<feature type="transmembrane region" description="Helical" evidence="6">
    <location>
        <begin position="210"/>
        <end position="231"/>
    </location>
</feature>
<reference evidence="10 11" key="1">
    <citation type="journal article" date="2010" name="J. Bacteriol.">
        <title>Genome sequence of the oligotrophic marine Gammaproteobacterium HTCC2143, isolated from the Oregon Coast.</title>
        <authorList>
            <person name="Oh H.M."/>
            <person name="Kang I."/>
            <person name="Ferriera S."/>
            <person name="Giovannoni S.J."/>
            <person name="Cho J.C."/>
        </authorList>
    </citation>
    <scope>NUCLEOTIDE SEQUENCE [LARGE SCALE GENOMIC DNA]</scope>
    <source>
        <strain evidence="10 11">HTCC2143</strain>
    </source>
</reference>
<feature type="transmembrane region" description="Helical" evidence="6">
    <location>
        <begin position="237"/>
        <end position="259"/>
    </location>
</feature>
<feature type="transmembrane region" description="Helical" evidence="6">
    <location>
        <begin position="296"/>
        <end position="318"/>
    </location>
</feature>
<dbReference type="Proteomes" id="UP000004931">
    <property type="component" value="Unassembled WGS sequence"/>
</dbReference>
<dbReference type="eggNOG" id="COG2199">
    <property type="taxonomic scope" value="Bacteria"/>
</dbReference>
<dbReference type="Pfam" id="PF00072">
    <property type="entry name" value="Response_reg"/>
    <property type="match status" value="1"/>
</dbReference>
<dbReference type="SMART" id="SM00448">
    <property type="entry name" value="REC"/>
    <property type="match status" value="1"/>
</dbReference>
<feature type="modified residue" description="4-aspartylphosphate" evidence="5">
    <location>
        <position position="718"/>
    </location>
</feature>
<protein>
    <recommendedName>
        <fullName evidence="2">histidine kinase</fullName>
        <ecNumber evidence="2">2.7.13.3</ecNumber>
    </recommendedName>
</protein>
<dbReference type="OrthoDB" id="9810730at2"/>
<keyword evidence="6" id="KW-0472">Membrane</keyword>
<dbReference type="SMART" id="SM00388">
    <property type="entry name" value="HisKA"/>
    <property type="match status" value="1"/>
</dbReference>
<sequence>MLRIFLAAAILFLMPLSASGLQVVQLDKTMELVDLSRGESTFYKSSQAHRAFSSAPTNPARFVTDLEHVVRVDQRNGGSYWFYTSVTSVDKDLHWVLNPSNSIIDHIRIFIYSKSGVREIVTGHLHSREFGLGYGVSLDIPEGETVELLINFDSRYFSSQPKIEIEQLGHYRMRLGQSVGLVMLCFGVVAGLAVFNLLNGYFGRNRSYIYLSAYAGTVFIAWGGLTLFSQWLKDYSYTALIAPFFLSIAANTLFLIHFLELRKTHPRLSNLSYALVISAVFLAASAPFFPPSQYRIAYDITFLCWWLMATFTSVYCMIHGYKAARFFIAGYIGVLISGFISLPTILTVESVYNQNLVVFLVAQVLYLLVLSMAMADRLSITQKEKNKTLEQLYATKVTAEESARVANGKLKKALVKAEKEAQIKIKFIRTVSHELRTPLNSIMASVDQWHETNEKDHQRDLMGFIHHGTARLQTQVDNLVLLAETDDDALVVNDVDFEVRPLLEKVCLGLAGLVHEDVVFSYKPATGAGVNQLPRTLKGDAYLIEHFLRVVLENACSYTERGGIQFCVEWDRDESSLKVDVIDTGSGMSRTQQKNMFDSLVNVSRGEARASSGLGLGITICHRLSDLLMADFTMESEAGEGTTVHINLPMKPGTQGLAVIRNEVKHLGLVLIVEDNTINAKVLEQLVTNLGYKVDVVHSGQEALERLIAQPYSLVLMDLQMPVMDGLTAAIWIRRRGVNTPIIAVSVNSDAKVRRRCIEVGMNDFIVKPVRRADIQRVLERQISQAESS</sequence>
<gene>
    <name evidence="10" type="ORF">GP2143_07764</name>
</gene>
<feature type="chain" id="PRO_5002630666" description="histidine kinase" evidence="7">
    <location>
        <begin position="21"/>
        <end position="789"/>
    </location>
</feature>
<evidence type="ECO:0000256" key="1">
    <source>
        <dbReference type="ARBA" id="ARBA00000085"/>
    </source>
</evidence>
<evidence type="ECO:0000256" key="5">
    <source>
        <dbReference type="PROSITE-ProRule" id="PRU00169"/>
    </source>
</evidence>
<feature type="signal peptide" evidence="7">
    <location>
        <begin position="1"/>
        <end position="20"/>
    </location>
</feature>